<dbReference type="EMBL" id="UINC01022454">
    <property type="protein sequence ID" value="SVA92094.1"/>
    <property type="molecule type" value="Genomic_DNA"/>
</dbReference>
<reference evidence="1" key="1">
    <citation type="submission" date="2018-05" db="EMBL/GenBank/DDBJ databases">
        <authorList>
            <person name="Lanie J.A."/>
            <person name="Ng W.-L."/>
            <person name="Kazmierczak K.M."/>
            <person name="Andrzejewski T.M."/>
            <person name="Davidsen T.M."/>
            <person name="Wayne K.J."/>
            <person name="Tettelin H."/>
            <person name="Glass J.I."/>
            <person name="Rusch D."/>
            <person name="Podicherti R."/>
            <person name="Tsui H.-C.T."/>
            <person name="Winkler M.E."/>
        </authorList>
    </citation>
    <scope>NUCLEOTIDE SEQUENCE</scope>
</reference>
<sequence length="684" mass="78657">MIEYLQKFRTNHTITNGLPSNDVRSIAVDSQNSIWAGTSKGLSRFDGVKWTLVAEIADISILYVDSNQELWSVAKHCLFDKNYQIVLEIPERIRTIAEDNRGQVWISGSNKIYFRMPDGTWHQFDKEFIEYNIQDMVIDNDGRIWLATDNGLICYCGGEVVLFNQKNSGLPSNNLRCIEIDQHGHLWIGSNAGVTVFDRQTEWYLINGSKSGMPYEDVTRIRLGPYGQRWIGTTLGAILWDNGKWEYFHSKRWLLDDRINAISIQDDSTTFIATSEGISQIEKRKYTLEQKAEVFQKIALARHDRRGYITSCNLKKPGDLSNCMYQASDNDGLWTSLYVATQSFRYAATGQPTAKELARKSMEAIIQLESITPIDGLPARSIIQKGEPVDKSHGEWHDTEDGLYEWKGDTSSDELDGHLFAYSVYYDLVADETEKQNIAAVVHRIMTYIVDNDFLLIDLDGQHTTWGVWSPRMLNGEWKLQRNLNSLEILSMLKTAHHITGDQKFHQAYLHLIHQHHYALNSIDQKLTAPDPTNHSDDELALVVYYPLLKYETDPDLRSIYMFGFQRSWQIISTERNPLWNFAYGALTGNHYYYQQSIDSLQRLPMDLICWTVINSHRSDIEIAAEEPGINEPQSVIPLPADERRMMKWNGNPYTLDYAGGGRTEEDPTIFLLPYWMGRYHGLV</sequence>
<dbReference type="InterPro" id="IPR015943">
    <property type="entry name" value="WD40/YVTN_repeat-like_dom_sf"/>
</dbReference>
<dbReference type="Gene3D" id="2.130.10.10">
    <property type="entry name" value="YVTN repeat-like/Quinoprotein amine dehydrogenase"/>
    <property type="match status" value="2"/>
</dbReference>
<name>A0A381ZSK8_9ZZZZ</name>
<dbReference type="SUPFAM" id="SSF63829">
    <property type="entry name" value="Calcium-dependent phosphotriesterase"/>
    <property type="match status" value="2"/>
</dbReference>
<gene>
    <name evidence="1" type="ORF">METZ01_LOCUS144948</name>
</gene>
<evidence type="ECO:0000313" key="1">
    <source>
        <dbReference type="EMBL" id="SVA92094.1"/>
    </source>
</evidence>
<evidence type="ECO:0008006" key="2">
    <source>
        <dbReference type="Google" id="ProtNLM"/>
    </source>
</evidence>
<protein>
    <recommendedName>
        <fullName evidence="2">Two component regulator three Y domain-containing protein</fullName>
    </recommendedName>
</protein>
<dbReference type="AlphaFoldDB" id="A0A381ZSK8"/>
<accession>A0A381ZSK8</accession>
<proteinExistence type="predicted"/>
<organism evidence="1">
    <name type="scientific">marine metagenome</name>
    <dbReference type="NCBI Taxonomy" id="408172"/>
    <lineage>
        <taxon>unclassified sequences</taxon>
        <taxon>metagenomes</taxon>
        <taxon>ecological metagenomes</taxon>
    </lineage>
</organism>
<dbReference type="InterPro" id="IPR011110">
    <property type="entry name" value="Reg_prop"/>
</dbReference>
<dbReference type="Pfam" id="PF07494">
    <property type="entry name" value="Reg_prop"/>
    <property type="match status" value="3"/>
</dbReference>